<comment type="caution">
    <text evidence="1">The sequence shown here is derived from an EMBL/GenBank/DDBJ whole genome shotgun (WGS) entry which is preliminary data.</text>
</comment>
<organism evidence="1 2">
    <name type="scientific">Catenaria anguillulae PL171</name>
    <dbReference type="NCBI Taxonomy" id="765915"/>
    <lineage>
        <taxon>Eukaryota</taxon>
        <taxon>Fungi</taxon>
        <taxon>Fungi incertae sedis</taxon>
        <taxon>Blastocladiomycota</taxon>
        <taxon>Blastocladiomycetes</taxon>
        <taxon>Blastocladiales</taxon>
        <taxon>Catenariaceae</taxon>
        <taxon>Catenaria</taxon>
    </lineage>
</organism>
<accession>A0A1Y2HE25</accession>
<protein>
    <submittedName>
        <fullName evidence="1">Uncharacterized protein</fullName>
    </submittedName>
</protein>
<keyword evidence="2" id="KW-1185">Reference proteome</keyword>
<name>A0A1Y2HE25_9FUNG</name>
<evidence type="ECO:0000313" key="2">
    <source>
        <dbReference type="Proteomes" id="UP000193411"/>
    </source>
</evidence>
<dbReference type="AlphaFoldDB" id="A0A1Y2HE25"/>
<gene>
    <name evidence="1" type="ORF">BCR44DRAFT_1442415</name>
</gene>
<reference evidence="1 2" key="1">
    <citation type="submission" date="2016-07" db="EMBL/GenBank/DDBJ databases">
        <title>Pervasive Adenine N6-methylation of Active Genes in Fungi.</title>
        <authorList>
            <consortium name="DOE Joint Genome Institute"/>
            <person name="Mondo S.J."/>
            <person name="Dannebaum R.O."/>
            <person name="Kuo R.C."/>
            <person name="Labutti K."/>
            <person name="Haridas S."/>
            <person name="Kuo A."/>
            <person name="Salamov A."/>
            <person name="Ahrendt S.R."/>
            <person name="Lipzen A."/>
            <person name="Sullivan W."/>
            <person name="Andreopoulos W.B."/>
            <person name="Clum A."/>
            <person name="Lindquist E."/>
            <person name="Daum C."/>
            <person name="Ramamoorthy G.K."/>
            <person name="Gryganskyi A."/>
            <person name="Culley D."/>
            <person name="Magnuson J.K."/>
            <person name="James T.Y."/>
            <person name="O'Malley M.A."/>
            <person name="Stajich J.E."/>
            <person name="Spatafora J.W."/>
            <person name="Visel A."/>
            <person name="Grigoriev I.V."/>
        </authorList>
    </citation>
    <scope>NUCLEOTIDE SEQUENCE [LARGE SCALE GENOMIC DNA]</scope>
    <source>
        <strain evidence="1 2">PL171</strain>
    </source>
</reference>
<dbReference type="Proteomes" id="UP000193411">
    <property type="component" value="Unassembled WGS sequence"/>
</dbReference>
<sequence length="61" mass="7108">MLHHIDRRIVEAECRQDAFARDGKERGCNLNALRDNKHRLQNVVDELQHQISGIKSAERSE</sequence>
<proteinExistence type="predicted"/>
<evidence type="ECO:0000313" key="1">
    <source>
        <dbReference type="EMBL" id="ORZ31332.1"/>
    </source>
</evidence>
<dbReference type="EMBL" id="MCFL01000061">
    <property type="protein sequence ID" value="ORZ31332.1"/>
    <property type="molecule type" value="Genomic_DNA"/>
</dbReference>